<sequence length="150" mass="17357">MYLLGFVVLLFIALLFVPRKEGYMDSDLVSIQNDVIKQKTLLDKLVKSLNVILEKDAADKLDVDPLSVNIINKLKTLVDKKTPENVPLIEELMKLKEKTESLQPLINEYRKKIKELSESKVNNFTMADVLPETQKRMEDIKKDIERILKD</sequence>
<protein>
    <submittedName>
        <fullName evidence="1">Uncharacterized protein</fullName>
    </submittedName>
</protein>
<evidence type="ECO:0000313" key="1">
    <source>
        <dbReference type="EMBL" id="QHT81890.1"/>
    </source>
</evidence>
<reference evidence="1" key="1">
    <citation type="journal article" date="2020" name="Nature">
        <title>Giant virus diversity and host interactions through global metagenomics.</title>
        <authorList>
            <person name="Schulz F."/>
            <person name="Roux S."/>
            <person name="Paez-Espino D."/>
            <person name="Jungbluth S."/>
            <person name="Walsh D.A."/>
            <person name="Denef V.J."/>
            <person name="McMahon K.D."/>
            <person name="Konstantinidis K.T."/>
            <person name="Eloe-Fadrosh E.A."/>
            <person name="Kyrpides N.C."/>
            <person name="Woyke T."/>
        </authorList>
    </citation>
    <scope>NUCLEOTIDE SEQUENCE</scope>
    <source>
        <strain evidence="1">GVMAG-M-3300023184-160</strain>
    </source>
</reference>
<proteinExistence type="predicted"/>
<name>A0A6C0HNG1_9ZZZZ</name>
<dbReference type="AlphaFoldDB" id="A0A6C0HNG1"/>
<organism evidence="1">
    <name type="scientific">viral metagenome</name>
    <dbReference type="NCBI Taxonomy" id="1070528"/>
    <lineage>
        <taxon>unclassified sequences</taxon>
        <taxon>metagenomes</taxon>
        <taxon>organismal metagenomes</taxon>
    </lineage>
</organism>
<dbReference type="EMBL" id="MN739993">
    <property type="protein sequence ID" value="QHT81890.1"/>
    <property type="molecule type" value="Genomic_DNA"/>
</dbReference>
<accession>A0A6C0HNG1</accession>